<dbReference type="Proteomes" id="UP000251002">
    <property type="component" value="Unassembled WGS sequence"/>
</dbReference>
<dbReference type="CDD" id="cd02883">
    <property type="entry name" value="NUDIX_Hydrolase"/>
    <property type="match status" value="1"/>
</dbReference>
<dbReference type="InterPro" id="IPR015797">
    <property type="entry name" value="NUDIX_hydrolase-like_dom_sf"/>
</dbReference>
<evidence type="ECO:0000256" key="2">
    <source>
        <dbReference type="ARBA" id="ARBA00022801"/>
    </source>
</evidence>
<sequence>MEMSNWKGASGICFNDNREVLMVLQGPPDEEKKWALPAGPPEGDETLEESCVREFFEVTGLMVRILKSAGVKKDSFDNSDVSVELHYFLVEIIGGEITVLEGDPWIQEITWQPIEKLELLDLADPEEAELIKSVLKN</sequence>
<keyword evidence="5" id="KW-1185">Reference proteome</keyword>
<feature type="domain" description="Nudix hydrolase" evidence="3">
    <location>
        <begin position="5"/>
        <end position="135"/>
    </location>
</feature>
<accession>A0A365KR33</accession>
<proteinExistence type="predicted"/>
<organism evidence="4 5">
    <name type="scientific">Planococcus halotolerans</name>
    <dbReference type="NCBI Taxonomy" id="2233542"/>
    <lineage>
        <taxon>Bacteria</taxon>
        <taxon>Bacillati</taxon>
        <taxon>Bacillota</taxon>
        <taxon>Bacilli</taxon>
        <taxon>Bacillales</taxon>
        <taxon>Caryophanaceae</taxon>
        <taxon>Planococcus</taxon>
    </lineage>
</organism>
<dbReference type="SUPFAM" id="SSF55811">
    <property type="entry name" value="Nudix"/>
    <property type="match status" value="1"/>
</dbReference>
<dbReference type="PANTHER" id="PTHR43046">
    <property type="entry name" value="GDP-MANNOSE MANNOSYL HYDROLASE"/>
    <property type="match status" value="1"/>
</dbReference>
<protein>
    <submittedName>
        <fullName evidence="4">DNA mismatch repair protein MutT</fullName>
    </submittedName>
</protein>
<dbReference type="AlphaFoldDB" id="A0A365KR33"/>
<keyword evidence="2" id="KW-0378">Hydrolase</keyword>
<name>A0A365KR33_9BACL</name>
<evidence type="ECO:0000313" key="5">
    <source>
        <dbReference type="Proteomes" id="UP000251002"/>
    </source>
</evidence>
<dbReference type="GO" id="GO:0016787">
    <property type="term" value="F:hydrolase activity"/>
    <property type="evidence" value="ECO:0007669"/>
    <property type="project" value="UniProtKB-KW"/>
</dbReference>
<evidence type="ECO:0000313" key="4">
    <source>
        <dbReference type="EMBL" id="RAZ75638.1"/>
    </source>
</evidence>
<dbReference type="RefSeq" id="WP_112224034.1">
    <property type="nucleotide sequence ID" value="NZ_CP047673.1"/>
</dbReference>
<comment type="cofactor">
    <cofactor evidence="1">
        <name>Mg(2+)</name>
        <dbReference type="ChEBI" id="CHEBI:18420"/>
    </cofactor>
</comment>
<dbReference type="Pfam" id="PF00293">
    <property type="entry name" value="NUDIX"/>
    <property type="match status" value="1"/>
</dbReference>
<dbReference type="PANTHER" id="PTHR43046:SF2">
    <property type="entry name" value="8-OXO-DGTP DIPHOSPHATASE-RELATED"/>
    <property type="match status" value="1"/>
</dbReference>
<dbReference type="EMBL" id="QLZR01000005">
    <property type="protein sequence ID" value="RAZ75638.1"/>
    <property type="molecule type" value="Genomic_DNA"/>
</dbReference>
<evidence type="ECO:0000256" key="1">
    <source>
        <dbReference type="ARBA" id="ARBA00001946"/>
    </source>
</evidence>
<dbReference type="Gene3D" id="3.90.79.10">
    <property type="entry name" value="Nucleoside Triphosphate Pyrophosphohydrolase"/>
    <property type="match status" value="1"/>
</dbReference>
<gene>
    <name evidence="4" type="ORF">DP120_12590</name>
</gene>
<reference evidence="4 5" key="1">
    <citation type="submission" date="2018-06" db="EMBL/GenBank/DDBJ databases">
        <title>The draft genome sequences of strains SCU63 and S1.</title>
        <authorList>
            <person name="Gan L."/>
        </authorList>
    </citation>
    <scope>NUCLEOTIDE SEQUENCE [LARGE SCALE GENOMIC DNA]</scope>
    <source>
        <strain evidence="4 5">SCU63</strain>
    </source>
</reference>
<dbReference type="PROSITE" id="PS51462">
    <property type="entry name" value="NUDIX"/>
    <property type="match status" value="1"/>
</dbReference>
<evidence type="ECO:0000259" key="3">
    <source>
        <dbReference type="PROSITE" id="PS51462"/>
    </source>
</evidence>
<dbReference type="InterPro" id="IPR000086">
    <property type="entry name" value="NUDIX_hydrolase_dom"/>
</dbReference>
<comment type="caution">
    <text evidence="4">The sequence shown here is derived from an EMBL/GenBank/DDBJ whole genome shotgun (WGS) entry which is preliminary data.</text>
</comment>